<dbReference type="RefSeq" id="WP_087273836.1">
    <property type="nucleotide sequence ID" value="NZ_JBJGBV010000002.1"/>
</dbReference>
<feature type="region of interest" description="Disordered" evidence="1">
    <location>
        <begin position="1"/>
        <end position="71"/>
    </location>
</feature>
<protein>
    <recommendedName>
        <fullName evidence="4">Flagellar hook-length control protein FliK</fullName>
    </recommendedName>
</protein>
<accession>A0A1Y3NU82</accession>
<keyword evidence="3" id="KW-1185">Reference proteome</keyword>
<evidence type="ECO:0000256" key="1">
    <source>
        <dbReference type="SAM" id="MobiDB-lite"/>
    </source>
</evidence>
<organism evidence="2 3">
    <name type="scientific">Pseudomonas caspiana</name>
    <dbReference type="NCBI Taxonomy" id="1451454"/>
    <lineage>
        <taxon>Bacteria</taxon>
        <taxon>Pseudomonadati</taxon>
        <taxon>Pseudomonadota</taxon>
        <taxon>Gammaproteobacteria</taxon>
        <taxon>Pseudomonadales</taxon>
        <taxon>Pseudomonadaceae</taxon>
        <taxon>Pseudomonas</taxon>
    </lineage>
</organism>
<sequence length="203" mass="21929">MNLSSPAHALFDHHTPAKPERHEPQRDTPRDRPQTQGAAARTQGRSPNELDRPREAPGRDSGKTRHGESERMADGLFFQQLLAPLGGMGGQGQGGSRGQSSAGQADGMGSAGFAAWNQLVDDLTMRLPAGTGQALQATLFMPNLGRIGLNARNRPPRGWDIDLDCAEAHAAEHLRQNHPRCQDDLSRALCQPVNLSVRHRGCA</sequence>
<reference evidence="2 3" key="1">
    <citation type="journal article" date="2017" name="Syst. Appl. Microbiol.">
        <title>Pseudomonas caspiana sp. nov., a citrus pathogen in the Pseudomonas syringae phylogenetic group.</title>
        <authorList>
            <person name="Busquets A."/>
            <person name="Gomila M."/>
            <person name="Beiki F."/>
            <person name="Mulet M."/>
            <person name="Rahimian H."/>
            <person name="Garcia-Valdes E."/>
            <person name="Lalucat J."/>
        </authorList>
    </citation>
    <scope>NUCLEOTIDE SEQUENCE [LARGE SCALE GENOMIC DNA]</scope>
    <source>
        <strain evidence="2 3">FBF102</strain>
    </source>
</reference>
<dbReference type="EMBL" id="LOHF01000031">
    <property type="protein sequence ID" value="OUM71190.1"/>
    <property type="molecule type" value="Genomic_DNA"/>
</dbReference>
<proteinExistence type="predicted"/>
<evidence type="ECO:0000313" key="2">
    <source>
        <dbReference type="EMBL" id="OUM71190.1"/>
    </source>
</evidence>
<name>A0A1Y3NU82_9PSED</name>
<dbReference type="Proteomes" id="UP000195440">
    <property type="component" value="Unassembled WGS sequence"/>
</dbReference>
<feature type="compositionally biased region" description="Basic and acidic residues" evidence="1">
    <location>
        <begin position="48"/>
        <end position="71"/>
    </location>
</feature>
<feature type="region of interest" description="Disordered" evidence="1">
    <location>
        <begin position="84"/>
        <end position="106"/>
    </location>
</feature>
<dbReference type="OrthoDB" id="6870451at2"/>
<evidence type="ECO:0000313" key="3">
    <source>
        <dbReference type="Proteomes" id="UP000195440"/>
    </source>
</evidence>
<dbReference type="InterPro" id="IPR049757">
    <property type="entry name" value="T3SS_HrpP-like_C"/>
</dbReference>
<comment type="caution">
    <text evidence="2">The sequence shown here is derived from an EMBL/GenBank/DDBJ whole genome shotgun (WGS) entry which is preliminary data.</text>
</comment>
<feature type="compositionally biased region" description="Basic and acidic residues" evidence="1">
    <location>
        <begin position="10"/>
        <end position="33"/>
    </location>
</feature>
<evidence type="ECO:0008006" key="4">
    <source>
        <dbReference type="Google" id="ProtNLM"/>
    </source>
</evidence>
<dbReference type="CDD" id="cd17468">
    <property type="entry name" value="T3SS_HrpP_C"/>
    <property type="match status" value="1"/>
</dbReference>
<dbReference type="AlphaFoldDB" id="A0A1Y3NU82"/>
<feature type="compositionally biased region" description="Gly residues" evidence="1">
    <location>
        <begin position="86"/>
        <end position="97"/>
    </location>
</feature>
<gene>
    <name evidence="2" type="ORF">AUC60_24485</name>
</gene>